<accession>A0AAV5LB31</accession>
<dbReference type="Gene3D" id="3.80.10.10">
    <property type="entry name" value="Ribonuclease Inhibitor"/>
    <property type="match status" value="1"/>
</dbReference>
<protein>
    <recommendedName>
        <fullName evidence="1">F-box domain-containing protein</fullName>
    </recommendedName>
</protein>
<dbReference type="PANTHER" id="PTHR31900">
    <property type="entry name" value="F-BOX/RNI SUPERFAMILY PROTEIN-RELATED"/>
    <property type="match status" value="1"/>
</dbReference>
<dbReference type="SMART" id="SM00256">
    <property type="entry name" value="FBOX"/>
    <property type="match status" value="1"/>
</dbReference>
<gene>
    <name evidence="2" type="ORF">SLEP1_g42816</name>
</gene>
<evidence type="ECO:0000313" key="2">
    <source>
        <dbReference type="EMBL" id="GKV34441.1"/>
    </source>
</evidence>
<dbReference type="Gene3D" id="1.20.1280.50">
    <property type="match status" value="1"/>
</dbReference>
<dbReference type="InterPro" id="IPR036047">
    <property type="entry name" value="F-box-like_dom_sf"/>
</dbReference>
<proteinExistence type="predicted"/>
<dbReference type="Proteomes" id="UP001054252">
    <property type="component" value="Unassembled WGS sequence"/>
</dbReference>
<evidence type="ECO:0000313" key="3">
    <source>
        <dbReference type="Proteomes" id="UP001054252"/>
    </source>
</evidence>
<keyword evidence="3" id="KW-1185">Reference proteome</keyword>
<organism evidence="2 3">
    <name type="scientific">Rubroshorea leprosula</name>
    <dbReference type="NCBI Taxonomy" id="152421"/>
    <lineage>
        <taxon>Eukaryota</taxon>
        <taxon>Viridiplantae</taxon>
        <taxon>Streptophyta</taxon>
        <taxon>Embryophyta</taxon>
        <taxon>Tracheophyta</taxon>
        <taxon>Spermatophyta</taxon>
        <taxon>Magnoliopsida</taxon>
        <taxon>eudicotyledons</taxon>
        <taxon>Gunneridae</taxon>
        <taxon>Pentapetalae</taxon>
        <taxon>rosids</taxon>
        <taxon>malvids</taxon>
        <taxon>Malvales</taxon>
        <taxon>Dipterocarpaceae</taxon>
        <taxon>Rubroshorea</taxon>
    </lineage>
</organism>
<dbReference type="InterPro" id="IPR053781">
    <property type="entry name" value="F-box_AtFBL13-like"/>
</dbReference>
<sequence>MGKRKRDFSFRPFFRSEITAFGGMDSFSRLPDELVLHILSFLPMEEVVRTSVLSRRWRYLYASISNVVLDFHGETYNRIIGLMNIADRLFYYRNRCPIDKFQLSWPESKHLDPLRLEGWIKVVICNGVREVDISIYAFHLKELLLPSSLFTCETLVVLKLNISRKFDGSGLELPANVRLPSLKFLHLSEITFSNVDSWNRLFSNCPVLEDLYFSFTGGHCKLSVFHPKLKRLTLLCVATDWLYGGIEIVITAPSLVYLACTVNDADSIIFVNIQCLVKANIEFSRLIGNKERYTRVATDLMGGISNIQTLWITGFTLSILKLLSVPIPVFHKMTHLTIFFGESYVNKLPYLLERCESLETLVLQNKCYWDLAAWSLLEASKISCFSSCLKTIKILSFNGYADEMEIVKFFLNSARVLGSMEIHIHANYEALPEIIERLLMLPRVSKECNVTVFQAHAMVDKSSFCAHCLDWKVRESSS</sequence>
<dbReference type="SMART" id="SM00579">
    <property type="entry name" value="FBD"/>
    <property type="match status" value="1"/>
</dbReference>
<evidence type="ECO:0000259" key="1">
    <source>
        <dbReference type="PROSITE" id="PS50181"/>
    </source>
</evidence>
<dbReference type="InterPro" id="IPR001810">
    <property type="entry name" value="F-box_dom"/>
</dbReference>
<dbReference type="SUPFAM" id="SSF81383">
    <property type="entry name" value="F-box domain"/>
    <property type="match status" value="1"/>
</dbReference>
<dbReference type="CDD" id="cd22160">
    <property type="entry name" value="F-box_AtFBL13-like"/>
    <property type="match status" value="1"/>
</dbReference>
<dbReference type="EMBL" id="BPVZ01000105">
    <property type="protein sequence ID" value="GKV34441.1"/>
    <property type="molecule type" value="Genomic_DNA"/>
</dbReference>
<dbReference type="SUPFAM" id="SSF52058">
    <property type="entry name" value="L domain-like"/>
    <property type="match status" value="1"/>
</dbReference>
<dbReference type="InterPro" id="IPR055411">
    <property type="entry name" value="LRR_FXL15/At3g58940/PEG3-like"/>
</dbReference>
<dbReference type="InterPro" id="IPR050232">
    <property type="entry name" value="FBL13/AtMIF1-like"/>
</dbReference>
<dbReference type="PROSITE" id="PS50181">
    <property type="entry name" value="FBOX"/>
    <property type="match status" value="1"/>
</dbReference>
<dbReference type="Pfam" id="PF24758">
    <property type="entry name" value="LRR_At5g56370"/>
    <property type="match status" value="1"/>
</dbReference>
<dbReference type="PANTHER" id="PTHR31900:SF34">
    <property type="entry name" value="EMB|CAB62440.1-RELATED"/>
    <property type="match status" value="1"/>
</dbReference>
<dbReference type="InterPro" id="IPR032675">
    <property type="entry name" value="LRR_dom_sf"/>
</dbReference>
<name>A0AAV5LB31_9ROSI</name>
<dbReference type="Pfam" id="PF00646">
    <property type="entry name" value="F-box"/>
    <property type="match status" value="1"/>
</dbReference>
<feature type="domain" description="F-box" evidence="1">
    <location>
        <begin position="24"/>
        <end position="79"/>
    </location>
</feature>
<dbReference type="Pfam" id="PF08387">
    <property type="entry name" value="FBD"/>
    <property type="match status" value="1"/>
</dbReference>
<reference evidence="2 3" key="1">
    <citation type="journal article" date="2021" name="Commun. Biol.">
        <title>The genome of Shorea leprosula (Dipterocarpaceae) highlights the ecological relevance of drought in aseasonal tropical rainforests.</title>
        <authorList>
            <person name="Ng K.K.S."/>
            <person name="Kobayashi M.J."/>
            <person name="Fawcett J.A."/>
            <person name="Hatakeyama M."/>
            <person name="Paape T."/>
            <person name="Ng C.H."/>
            <person name="Ang C.C."/>
            <person name="Tnah L.H."/>
            <person name="Lee C.T."/>
            <person name="Nishiyama T."/>
            <person name="Sese J."/>
            <person name="O'Brien M.J."/>
            <person name="Copetti D."/>
            <person name="Mohd Noor M.I."/>
            <person name="Ong R.C."/>
            <person name="Putra M."/>
            <person name="Sireger I.Z."/>
            <person name="Indrioko S."/>
            <person name="Kosugi Y."/>
            <person name="Izuno A."/>
            <person name="Isagi Y."/>
            <person name="Lee S.L."/>
            <person name="Shimizu K.K."/>
        </authorList>
    </citation>
    <scope>NUCLEOTIDE SEQUENCE [LARGE SCALE GENOMIC DNA]</scope>
    <source>
        <strain evidence="2">214</strain>
    </source>
</reference>
<dbReference type="AlphaFoldDB" id="A0AAV5LB31"/>
<comment type="caution">
    <text evidence="2">The sequence shown here is derived from an EMBL/GenBank/DDBJ whole genome shotgun (WGS) entry which is preliminary data.</text>
</comment>
<dbReference type="InterPro" id="IPR006566">
    <property type="entry name" value="FBD"/>
</dbReference>